<protein>
    <recommendedName>
        <fullName evidence="4">ACT domain-containing protein</fullName>
    </recommendedName>
</protein>
<dbReference type="Gene3D" id="3.40.50.170">
    <property type="entry name" value="Formyl transferase, N-terminal domain"/>
    <property type="match status" value="1"/>
</dbReference>
<feature type="region of interest" description="Disordered" evidence="3">
    <location>
        <begin position="35"/>
        <end position="135"/>
    </location>
</feature>
<gene>
    <name evidence="5" type="ORF">POBO1169_LOCUS6729</name>
</gene>
<dbReference type="SUPFAM" id="SSF55021">
    <property type="entry name" value="ACT-like"/>
    <property type="match status" value="1"/>
</dbReference>
<accession>A0A7S0N8F0</accession>
<dbReference type="PRINTS" id="PR01575">
    <property type="entry name" value="FFH4HYDRLASE"/>
</dbReference>
<dbReference type="InterPro" id="IPR045865">
    <property type="entry name" value="ACT-like_dom_sf"/>
</dbReference>
<keyword evidence="2" id="KW-0378">Hydrolase</keyword>
<dbReference type="Pfam" id="PF00551">
    <property type="entry name" value="Formyl_trans_N"/>
    <property type="match status" value="1"/>
</dbReference>
<dbReference type="PANTHER" id="PTHR42706">
    <property type="entry name" value="FORMYLTETRAHYDROFOLATE DEFORMYLASE"/>
    <property type="match status" value="1"/>
</dbReference>
<evidence type="ECO:0000256" key="1">
    <source>
        <dbReference type="ARBA" id="ARBA00022563"/>
    </source>
</evidence>
<evidence type="ECO:0000256" key="2">
    <source>
        <dbReference type="ARBA" id="ARBA00022801"/>
    </source>
</evidence>
<dbReference type="NCBIfam" id="NF004684">
    <property type="entry name" value="PRK06027.1"/>
    <property type="match status" value="1"/>
</dbReference>
<feature type="compositionally biased region" description="Pro residues" evidence="3">
    <location>
        <begin position="103"/>
        <end position="113"/>
    </location>
</feature>
<dbReference type="Gene3D" id="3.30.70.260">
    <property type="match status" value="1"/>
</dbReference>
<reference evidence="5" key="1">
    <citation type="submission" date="2021-01" db="EMBL/GenBank/DDBJ databases">
        <authorList>
            <person name="Corre E."/>
            <person name="Pelletier E."/>
            <person name="Niang G."/>
            <person name="Scheremetjew M."/>
            <person name="Finn R."/>
            <person name="Kale V."/>
            <person name="Holt S."/>
            <person name="Cochrane G."/>
            <person name="Meng A."/>
            <person name="Brown T."/>
            <person name="Cohen L."/>
        </authorList>
    </citation>
    <scope>NUCLEOTIDE SEQUENCE</scope>
    <source>
        <strain evidence="5">CCMP722</strain>
    </source>
</reference>
<feature type="domain" description="ACT" evidence="4">
    <location>
        <begin position="169"/>
        <end position="247"/>
    </location>
</feature>
<dbReference type="InterPro" id="IPR002912">
    <property type="entry name" value="ACT_dom"/>
</dbReference>
<dbReference type="NCBIfam" id="TIGR00655">
    <property type="entry name" value="PurU"/>
    <property type="match status" value="1"/>
</dbReference>
<dbReference type="GO" id="GO:0006189">
    <property type="term" value="P:'de novo' IMP biosynthetic process"/>
    <property type="evidence" value="ECO:0007669"/>
    <property type="project" value="InterPro"/>
</dbReference>
<dbReference type="PROSITE" id="PS51671">
    <property type="entry name" value="ACT"/>
    <property type="match status" value="1"/>
</dbReference>
<dbReference type="PANTHER" id="PTHR42706:SF1">
    <property type="entry name" value="FORMYLTETRAHYDROFOLATE DEFORMYLASE 2, MITOCHONDRIAL"/>
    <property type="match status" value="1"/>
</dbReference>
<sequence>MTLHAFAQVLPSRPLLRGQSGGGAILAARCPFRNGAPVTRRESSSARGGVRGVRLTPTSKAGKMKSKPDKMRGNDNGYGRKNPGESGEGGLRVTGDESVIYPSPSPLPSPSPSPSLMESVQQGQKTASKDGSKLELRFDLGLPSTLKSLARGPRKSNSEATKHTHRTGILTVKCEDGPGLIGTVTSFLHMHGANIEDCRTHTTPGGIIVIRLQFEIPEHWMGVVREAFQTMIAEPYDMTWYLRWHSELKKIAILCTKEDHALMEILWATTRQDLPCEITTVVGNHDDLRPATEQLGYNYVHIPVDKENKAISEKEVMDCVKGVDVLVLARYMQILSDEFIQSVGCPIINIHHSFLPAFVGANPYRQAYDKGVRLIGATAHYVTADLDQGPIIEQDVARVNYRMSVKDLRNTGRNVECEVLHRAVKWHLEDRVFVVEDNKTVVFD</sequence>
<proteinExistence type="predicted"/>
<dbReference type="AlphaFoldDB" id="A0A7S0N8F0"/>
<dbReference type="InterPro" id="IPR044074">
    <property type="entry name" value="PurU_ACT"/>
</dbReference>
<keyword evidence="1" id="KW-0554">One-carbon metabolism</keyword>
<dbReference type="SUPFAM" id="SSF53328">
    <property type="entry name" value="Formyltransferase"/>
    <property type="match status" value="1"/>
</dbReference>
<dbReference type="EMBL" id="HBFA01012912">
    <property type="protein sequence ID" value="CAD8661182.1"/>
    <property type="molecule type" value="Transcribed_RNA"/>
</dbReference>
<name>A0A7S0N8F0_9CHLO</name>
<dbReference type="InterPro" id="IPR002376">
    <property type="entry name" value="Formyl_transf_N"/>
</dbReference>
<evidence type="ECO:0000313" key="5">
    <source>
        <dbReference type="EMBL" id="CAD8661182.1"/>
    </source>
</evidence>
<dbReference type="InterPro" id="IPR004810">
    <property type="entry name" value="PurU"/>
</dbReference>
<evidence type="ECO:0000256" key="3">
    <source>
        <dbReference type="SAM" id="MobiDB-lite"/>
    </source>
</evidence>
<dbReference type="InterPro" id="IPR041729">
    <property type="entry name" value="Formyl-FH4-Hydrolase_C"/>
</dbReference>
<dbReference type="GO" id="GO:0006730">
    <property type="term" value="P:one-carbon metabolic process"/>
    <property type="evidence" value="ECO:0007669"/>
    <property type="project" value="UniProtKB-KW"/>
</dbReference>
<dbReference type="GO" id="GO:0008864">
    <property type="term" value="F:formyltetrahydrofolate deformylase activity"/>
    <property type="evidence" value="ECO:0007669"/>
    <property type="project" value="InterPro"/>
</dbReference>
<dbReference type="CDD" id="cd08648">
    <property type="entry name" value="FMT_core_Formyl-FH4-Hydrolase_C"/>
    <property type="match status" value="1"/>
</dbReference>
<organism evidence="5">
    <name type="scientific">Pyramimonas obovata</name>
    <dbReference type="NCBI Taxonomy" id="1411642"/>
    <lineage>
        <taxon>Eukaryota</taxon>
        <taxon>Viridiplantae</taxon>
        <taxon>Chlorophyta</taxon>
        <taxon>Pyramimonadophyceae</taxon>
        <taxon>Pyramimonadales</taxon>
        <taxon>Pyramimonadaceae</taxon>
        <taxon>Pyramimonas</taxon>
        <taxon>Pyramimonas incertae sedis</taxon>
    </lineage>
</organism>
<dbReference type="CDD" id="cd04875">
    <property type="entry name" value="ACT_F4HF-DF"/>
    <property type="match status" value="1"/>
</dbReference>
<dbReference type="InterPro" id="IPR036477">
    <property type="entry name" value="Formyl_transf_N_sf"/>
</dbReference>
<evidence type="ECO:0000259" key="4">
    <source>
        <dbReference type="PROSITE" id="PS51671"/>
    </source>
</evidence>